<sequence>MDIANASEIAIIAAIVAAATQFVKSQTSIKSAYLPYLAVGIGIVAGLASVAITHDTNYLAGAVQGAVTAMGTSWAVDAVKPAAKSVATKVTDAKQAKADAAQAQFDAAVAKAVEAKLAATPASDAAPTPAPADGGDSSAAQV</sequence>
<feature type="region of interest" description="Disordered" evidence="1">
    <location>
        <begin position="119"/>
        <end position="142"/>
    </location>
</feature>
<keyword evidence="2" id="KW-0472">Membrane</keyword>
<comment type="caution">
    <text evidence="3">The sequence shown here is derived from an EMBL/GenBank/DDBJ whole genome shotgun (WGS) entry which is preliminary data.</text>
</comment>
<keyword evidence="4" id="KW-1185">Reference proteome</keyword>
<evidence type="ECO:0000313" key="3">
    <source>
        <dbReference type="EMBL" id="KRL84371.1"/>
    </source>
</evidence>
<dbReference type="EMBL" id="AZFJ01000062">
    <property type="protein sequence ID" value="KRL84371.1"/>
    <property type="molecule type" value="Genomic_DNA"/>
</dbReference>
<protein>
    <recommendedName>
        <fullName evidence="5">Holin</fullName>
    </recommendedName>
</protein>
<dbReference type="AlphaFoldDB" id="A0A0R1TZN5"/>
<dbReference type="OrthoDB" id="10010996at2"/>
<evidence type="ECO:0000256" key="1">
    <source>
        <dbReference type="SAM" id="MobiDB-lite"/>
    </source>
</evidence>
<dbReference type="Proteomes" id="UP000051922">
    <property type="component" value="Unassembled WGS sequence"/>
</dbReference>
<reference evidence="3 4" key="1">
    <citation type="journal article" date="2015" name="Genome Announc.">
        <title>Expanding the biotechnology potential of lactobacilli through comparative genomics of 213 strains and associated genera.</title>
        <authorList>
            <person name="Sun Z."/>
            <person name="Harris H.M."/>
            <person name="McCann A."/>
            <person name="Guo C."/>
            <person name="Argimon S."/>
            <person name="Zhang W."/>
            <person name="Yang X."/>
            <person name="Jeffery I.B."/>
            <person name="Cooney J.C."/>
            <person name="Kagawa T.F."/>
            <person name="Liu W."/>
            <person name="Song Y."/>
            <person name="Salvetti E."/>
            <person name="Wrobel A."/>
            <person name="Rasinkangas P."/>
            <person name="Parkhill J."/>
            <person name="Rea M.C."/>
            <person name="O'Sullivan O."/>
            <person name="Ritari J."/>
            <person name="Douillard F.P."/>
            <person name="Paul Ross R."/>
            <person name="Yang R."/>
            <person name="Briner A.E."/>
            <person name="Felis G.E."/>
            <person name="de Vos W.M."/>
            <person name="Barrangou R."/>
            <person name="Klaenhammer T.R."/>
            <person name="Caufield P.W."/>
            <person name="Cui Y."/>
            <person name="Zhang H."/>
            <person name="O'Toole P.W."/>
        </authorList>
    </citation>
    <scope>NUCLEOTIDE SEQUENCE [LARGE SCALE GENOMIC DNA]</scope>
    <source>
        <strain evidence="3 4">DSM 15945</strain>
    </source>
</reference>
<evidence type="ECO:0000256" key="2">
    <source>
        <dbReference type="SAM" id="Phobius"/>
    </source>
</evidence>
<gene>
    <name evidence="3" type="ORF">FC50_GL002218</name>
</gene>
<evidence type="ECO:0008006" key="5">
    <source>
        <dbReference type="Google" id="ProtNLM"/>
    </source>
</evidence>
<name>A0A0R1TZN5_9LACO</name>
<feature type="transmembrane region" description="Helical" evidence="2">
    <location>
        <begin position="6"/>
        <end position="23"/>
    </location>
</feature>
<feature type="transmembrane region" description="Helical" evidence="2">
    <location>
        <begin position="32"/>
        <end position="52"/>
    </location>
</feature>
<accession>A0A0R1TZN5</accession>
<dbReference type="PATRIC" id="fig|1423783.4.peg.2271"/>
<evidence type="ECO:0000313" key="4">
    <source>
        <dbReference type="Proteomes" id="UP000051922"/>
    </source>
</evidence>
<organism evidence="3 4">
    <name type="scientific">Lacticaseibacillus pantheris DSM 15945 = JCM 12539 = NBRC 106106</name>
    <dbReference type="NCBI Taxonomy" id="1423783"/>
    <lineage>
        <taxon>Bacteria</taxon>
        <taxon>Bacillati</taxon>
        <taxon>Bacillota</taxon>
        <taxon>Bacilli</taxon>
        <taxon>Lactobacillales</taxon>
        <taxon>Lactobacillaceae</taxon>
        <taxon>Lacticaseibacillus</taxon>
    </lineage>
</organism>
<proteinExistence type="predicted"/>
<dbReference type="RefSeq" id="WP_056957150.1">
    <property type="nucleotide sequence ID" value="NZ_AZFJ01000062.1"/>
</dbReference>
<keyword evidence="2" id="KW-0812">Transmembrane</keyword>
<keyword evidence="2" id="KW-1133">Transmembrane helix</keyword>